<feature type="domain" description="GmrSD restriction endonucleases C-terminal" evidence="1">
    <location>
        <begin position="3"/>
        <end position="57"/>
    </location>
</feature>
<dbReference type="AlphaFoldDB" id="A0A544TR48"/>
<name>A0A544TR48_9BACI</name>
<accession>A0A544TR48</accession>
<dbReference type="RefSeq" id="WP_142642404.1">
    <property type="nucleotide sequence ID" value="NZ_VDGI01000009.1"/>
</dbReference>
<protein>
    <submittedName>
        <fullName evidence="2">DUF1524 domain-containing protein</fullName>
    </submittedName>
</protein>
<sequence>MTAYNASLSNSSFNIKSNKQDKNGIYIGFKNGLSLNNEIVNKKSWTIENIDNRTELLSSYLISSLELSNRLRI</sequence>
<evidence type="ECO:0000259" key="1">
    <source>
        <dbReference type="Pfam" id="PF07510"/>
    </source>
</evidence>
<proteinExistence type="predicted"/>
<evidence type="ECO:0000313" key="3">
    <source>
        <dbReference type="Proteomes" id="UP000316626"/>
    </source>
</evidence>
<evidence type="ECO:0000313" key="2">
    <source>
        <dbReference type="EMBL" id="TQR19926.1"/>
    </source>
</evidence>
<organism evidence="2 3">
    <name type="scientific">Psychrobacillus vulpis</name>
    <dbReference type="NCBI Taxonomy" id="2325572"/>
    <lineage>
        <taxon>Bacteria</taxon>
        <taxon>Bacillati</taxon>
        <taxon>Bacillota</taxon>
        <taxon>Bacilli</taxon>
        <taxon>Bacillales</taxon>
        <taxon>Bacillaceae</taxon>
        <taxon>Psychrobacillus</taxon>
    </lineage>
</organism>
<comment type="caution">
    <text evidence="2">The sequence shown here is derived from an EMBL/GenBank/DDBJ whole genome shotgun (WGS) entry which is preliminary data.</text>
</comment>
<gene>
    <name evidence="2" type="ORF">FG384_09690</name>
</gene>
<dbReference type="Proteomes" id="UP000316626">
    <property type="component" value="Unassembled WGS sequence"/>
</dbReference>
<dbReference type="OrthoDB" id="9798761at2"/>
<keyword evidence="3" id="KW-1185">Reference proteome</keyword>
<reference evidence="2 3" key="1">
    <citation type="submission" date="2019-06" db="EMBL/GenBank/DDBJ databases">
        <title>Psychrobacillus vulpis sp. nov., a new species isolated from feces of a red fox that inhabits in The Tablas de Daimiel Natural Park, Albacete, Spain.</title>
        <authorList>
            <person name="Rodriguez M."/>
            <person name="Reina J.C."/>
            <person name="Bejar V."/>
            <person name="Llamas I."/>
        </authorList>
    </citation>
    <scope>NUCLEOTIDE SEQUENCE [LARGE SCALE GENOMIC DNA]</scope>
    <source>
        <strain evidence="2 3">Z8</strain>
    </source>
</reference>
<dbReference type="InterPro" id="IPR011089">
    <property type="entry name" value="GmrSD_C"/>
</dbReference>
<dbReference type="EMBL" id="VDGI01000009">
    <property type="protein sequence ID" value="TQR19926.1"/>
    <property type="molecule type" value="Genomic_DNA"/>
</dbReference>
<dbReference type="Pfam" id="PF07510">
    <property type="entry name" value="GmrSD_C"/>
    <property type="match status" value="1"/>
</dbReference>